<dbReference type="EMBL" id="POUB01000012">
    <property type="protein sequence ID" value="PZG02210.1"/>
    <property type="molecule type" value="Genomic_DNA"/>
</dbReference>
<dbReference type="PANTHER" id="PTHR33164">
    <property type="entry name" value="TRANSCRIPTIONAL REGULATOR, MARR FAMILY"/>
    <property type="match status" value="1"/>
</dbReference>
<dbReference type="Proteomes" id="UP000248749">
    <property type="component" value="Unassembled WGS sequence"/>
</dbReference>
<keyword evidence="3" id="KW-1185">Reference proteome</keyword>
<organism evidence="2 3">
    <name type="scientific">Micromonospora deserti</name>
    <dbReference type="NCBI Taxonomy" id="2070366"/>
    <lineage>
        <taxon>Bacteria</taxon>
        <taxon>Bacillati</taxon>
        <taxon>Actinomycetota</taxon>
        <taxon>Actinomycetes</taxon>
        <taxon>Micromonosporales</taxon>
        <taxon>Micromonosporaceae</taxon>
        <taxon>Micromonospora</taxon>
    </lineage>
</organism>
<proteinExistence type="predicted"/>
<dbReference type="PANTHER" id="PTHR33164:SF99">
    <property type="entry name" value="MARR FAMILY REGULATORY PROTEIN"/>
    <property type="match status" value="1"/>
</dbReference>
<dbReference type="SMART" id="SM00347">
    <property type="entry name" value="HTH_MARR"/>
    <property type="match status" value="1"/>
</dbReference>
<feature type="domain" description="HTH marR-type" evidence="1">
    <location>
        <begin position="12"/>
        <end position="148"/>
    </location>
</feature>
<dbReference type="InterPro" id="IPR036390">
    <property type="entry name" value="WH_DNA-bd_sf"/>
</dbReference>
<dbReference type="GO" id="GO:0006950">
    <property type="term" value="P:response to stress"/>
    <property type="evidence" value="ECO:0007669"/>
    <property type="project" value="TreeGrafter"/>
</dbReference>
<dbReference type="RefSeq" id="WP_111132725.1">
    <property type="nucleotide sequence ID" value="NZ_POUB01000012.1"/>
</dbReference>
<protein>
    <submittedName>
        <fullName evidence="2">MarR family transcriptional regulator</fullName>
    </submittedName>
</protein>
<comment type="caution">
    <text evidence="2">The sequence shown here is derived from an EMBL/GenBank/DDBJ whole genome shotgun (WGS) entry which is preliminary data.</text>
</comment>
<dbReference type="PROSITE" id="PS50995">
    <property type="entry name" value="HTH_MARR_2"/>
    <property type="match status" value="1"/>
</dbReference>
<sequence>MNETPQWLSPAEQHAWRNFVRLHQKLRARMERDLQAHAKLSGADFEILVALTDVPAGRLRFQDLGRAVDWEQSRLSHQIARMIKRGLVVREECAEDARRAFVVITPAGRKTIEAAAPHHVATVRRLVIDALSPDELATLARISNRILEQLDEAPP</sequence>
<dbReference type="InterPro" id="IPR039422">
    <property type="entry name" value="MarR/SlyA-like"/>
</dbReference>
<reference evidence="2 3" key="1">
    <citation type="submission" date="2018-01" db="EMBL/GenBank/DDBJ databases">
        <title>Draft genome sequence of Salinispora sp. 13K206.</title>
        <authorList>
            <person name="Sahin N."/>
            <person name="Saygin H."/>
            <person name="Ay H."/>
        </authorList>
    </citation>
    <scope>NUCLEOTIDE SEQUENCE [LARGE SCALE GENOMIC DNA]</scope>
    <source>
        <strain evidence="2 3">13K206</strain>
    </source>
</reference>
<dbReference type="GO" id="GO:0003700">
    <property type="term" value="F:DNA-binding transcription factor activity"/>
    <property type="evidence" value="ECO:0007669"/>
    <property type="project" value="InterPro"/>
</dbReference>
<dbReference type="SUPFAM" id="SSF46785">
    <property type="entry name" value="Winged helix' DNA-binding domain"/>
    <property type="match status" value="1"/>
</dbReference>
<name>A0A2W2DMW1_9ACTN</name>
<evidence type="ECO:0000313" key="3">
    <source>
        <dbReference type="Proteomes" id="UP000248749"/>
    </source>
</evidence>
<dbReference type="InterPro" id="IPR000835">
    <property type="entry name" value="HTH_MarR-typ"/>
</dbReference>
<accession>A0A2W2DMW1</accession>
<dbReference type="AlphaFoldDB" id="A0A2W2DMW1"/>
<dbReference type="Gene3D" id="1.10.10.10">
    <property type="entry name" value="Winged helix-like DNA-binding domain superfamily/Winged helix DNA-binding domain"/>
    <property type="match status" value="1"/>
</dbReference>
<evidence type="ECO:0000313" key="2">
    <source>
        <dbReference type="EMBL" id="PZG02210.1"/>
    </source>
</evidence>
<gene>
    <name evidence="2" type="ORF">C1I99_03625</name>
</gene>
<dbReference type="InterPro" id="IPR036388">
    <property type="entry name" value="WH-like_DNA-bd_sf"/>
</dbReference>
<dbReference type="Pfam" id="PF12802">
    <property type="entry name" value="MarR_2"/>
    <property type="match status" value="1"/>
</dbReference>
<dbReference type="OrthoDB" id="5432081at2"/>
<evidence type="ECO:0000259" key="1">
    <source>
        <dbReference type="PROSITE" id="PS50995"/>
    </source>
</evidence>